<keyword evidence="3" id="KW-1185">Reference proteome</keyword>
<evidence type="ECO:0000256" key="1">
    <source>
        <dbReference type="SAM" id="SignalP"/>
    </source>
</evidence>
<feature type="signal peptide" evidence="1">
    <location>
        <begin position="1"/>
        <end position="24"/>
    </location>
</feature>
<dbReference type="AlphaFoldDB" id="A0A418W658"/>
<organism evidence="2 3">
    <name type="scientific">Sphingomonas cavernae</name>
    <dbReference type="NCBI Taxonomy" id="2320861"/>
    <lineage>
        <taxon>Bacteria</taxon>
        <taxon>Pseudomonadati</taxon>
        <taxon>Pseudomonadota</taxon>
        <taxon>Alphaproteobacteria</taxon>
        <taxon>Sphingomonadales</taxon>
        <taxon>Sphingomonadaceae</taxon>
        <taxon>Sphingomonas</taxon>
    </lineage>
</organism>
<feature type="chain" id="PRO_5019102694" description="DUF3617 family protein" evidence="1">
    <location>
        <begin position="25"/>
        <end position="139"/>
    </location>
</feature>
<dbReference type="EMBL" id="QYUM01000004">
    <property type="protein sequence ID" value="RJF85438.1"/>
    <property type="molecule type" value="Genomic_DNA"/>
</dbReference>
<reference evidence="2 3" key="1">
    <citation type="submission" date="2018-09" db="EMBL/GenBank/DDBJ databases">
        <authorList>
            <person name="Zhu H."/>
        </authorList>
    </citation>
    <scope>NUCLEOTIDE SEQUENCE [LARGE SCALE GENOMIC DNA]</scope>
    <source>
        <strain evidence="2 3">K2R01-6</strain>
    </source>
</reference>
<name>A0A418W658_9SPHN</name>
<keyword evidence="1" id="KW-0732">Signal</keyword>
<gene>
    <name evidence="2" type="ORF">D3876_15975</name>
</gene>
<comment type="caution">
    <text evidence="2">The sequence shown here is derived from an EMBL/GenBank/DDBJ whole genome shotgun (WGS) entry which is preliminary data.</text>
</comment>
<evidence type="ECO:0000313" key="3">
    <source>
        <dbReference type="Proteomes" id="UP000286100"/>
    </source>
</evidence>
<dbReference type="Proteomes" id="UP000286100">
    <property type="component" value="Unassembled WGS sequence"/>
</dbReference>
<dbReference type="OrthoDB" id="7595119at2"/>
<sequence length="139" mass="14814">MKRASLSRYSVLAVGALTAAAAPAAWQPARAPGLPALAGIEKGMWELRERGSSAAPRRICIADPSTLIQIRHGASACSRFVIDSKPDRATVHYTCPGAGHGRTTIRVETSRLIHIDSQGIADNSPFNFTYEGRRVGNCG</sequence>
<dbReference type="PROSITE" id="PS51318">
    <property type="entry name" value="TAT"/>
    <property type="match status" value="1"/>
</dbReference>
<protein>
    <recommendedName>
        <fullName evidence="4">DUF3617 family protein</fullName>
    </recommendedName>
</protein>
<proteinExistence type="predicted"/>
<evidence type="ECO:0008006" key="4">
    <source>
        <dbReference type="Google" id="ProtNLM"/>
    </source>
</evidence>
<accession>A0A418W658</accession>
<evidence type="ECO:0000313" key="2">
    <source>
        <dbReference type="EMBL" id="RJF85438.1"/>
    </source>
</evidence>
<dbReference type="RefSeq" id="WP_119764185.1">
    <property type="nucleotide sequence ID" value="NZ_QYUM01000004.1"/>
</dbReference>
<dbReference type="InterPro" id="IPR006311">
    <property type="entry name" value="TAT_signal"/>
</dbReference>